<reference evidence="1" key="1">
    <citation type="journal article" date="2023" name="G3 (Bethesda)">
        <title>A reference genome for the long-term kleptoplast-retaining sea slug Elysia crispata morphotype clarki.</title>
        <authorList>
            <person name="Eastman K.E."/>
            <person name="Pendleton A.L."/>
            <person name="Shaikh M.A."/>
            <person name="Suttiyut T."/>
            <person name="Ogas R."/>
            <person name="Tomko P."/>
            <person name="Gavelis G."/>
            <person name="Widhalm J.R."/>
            <person name="Wisecaver J.H."/>
        </authorList>
    </citation>
    <scope>NUCLEOTIDE SEQUENCE</scope>
    <source>
        <strain evidence="1">ECLA1</strain>
    </source>
</reference>
<dbReference type="EMBL" id="JAWDGP010000581">
    <property type="protein sequence ID" value="KAK3799358.1"/>
    <property type="molecule type" value="Genomic_DNA"/>
</dbReference>
<evidence type="ECO:0000313" key="2">
    <source>
        <dbReference type="Proteomes" id="UP001283361"/>
    </source>
</evidence>
<comment type="caution">
    <text evidence="1">The sequence shown here is derived from an EMBL/GenBank/DDBJ whole genome shotgun (WGS) entry which is preliminary data.</text>
</comment>
<gene>
    <name evidence="1" type="ORF">RRG08_063497</name>
</gene>
<sequence length="92" mass="9598">MQGIFSFLDQSGYKATFGAASSTGSDCHSAGDERLDLNYGGKRSVDSSSQYRLGLIKSRSNVVPSGCGIASHLTIHIAGSVQSHGFTLSPSE</sequence>
<dbReference type="AlphaFoldDB" id="A0AAE1B487"/>
<keyword evidence="2" id="KW-1185">Reference proteome</keyword>
<organism evidence="1 2">
    <name type="scientific">Elysia crispata</name>
    <name type="common">lettuce slug</name>
    <dbReference type="NCBI Taxonomy" id="231223"/>
    <lineage>
        <taxon>Eukaryota</taxon>
        <taxon>Metazoa</taxon>
        <taxon>Spiralia</taxon>
        <taxon>Lophotrochozoa</taxon>
        <taxon>Mollusca</taxon>
        <taxon>Gastropoda</taxon>
        <taxon>Heterobranchia</taxon>
        <taxon>Euthyneura</taxon>
        <taxon>Panpulmonata</taxon>
        <taxon>Sacoglossa</taxon>
        <taxon>Placobranchoidea</taxon>
        <taxon>Plakobranchidae</taxon>
        <taxon>Elysia</taxon>
    </lineage>
</organism>
<protein>
    <submittedName>
        <fullName evidence="1">Uncharacterized protein</fullName>
    </submittedName>
</protein>
<name>A0AAE1B487_9GAST</name>
<dbReference type="Proteomes" id="UP001283361">
    <property type="component" value="Unassembled WGS sequence"/>
</dbReference>
<evidence type="ECO:0000313" key="1">
    <source>
        <dbReference type="EMBL" id="KAK3799358.1"/>
    </source>
</evidence>
<proteinExistence type="predicted"/>
<accession>A0AAE1B487</accession>